<dbReference type="AlphaFoldDB" id="A0A4Q7MAU7"/>
<evidence type="ECO:0000256" key="1">
    <source>
        <dbReference type="ARBA" id="ARBA00004141"/>
    </source>
</evidence>
<dbReference type="InterPro" id="IPR000412">
    <property type="entry name" value="ABC_2_transport"/>
</dbReference>
<evidence type="ECO:0000313" key="8">
    <source>
        <dbReference type="Proteomes" id="UP000293874"/>
    </source>
</evidence>
<feature type="transmembrane region" description="Helical" evidence="5">
    <location>
        <begin position="28"/>
        <end position="46"/>
    </location>
</feature>
<feature type="transmembrane region" description="Helical" evidence="5">
    <location>
        <begin position="339"/>
        <end position="360"/>
    </location>
</feature>
<evidence type="ECO:0000256" key="4">
    <source>
        <dbReference type="ARBA" id="ARBA00023136"/>
    </source>
</evidence>
<dbReference type="OrthoDB" id="9778589at2"/>
<comment type="subcellular location">
    <subcellularLocation>
        <location evidence="5">Cell membrane</location>
        <topology evidence="5">Multi-pass membrane protein</topology>
    </subcellularLocation>
    <subcellularLocation>
        <location evidence="1">Membrane</location>
        <topology evidence="1">Multi-pass membrane protein</topology>
    </subcellularLocation>
</comment>
<organism evidence="7 8">
    <name type="scientific">Pseudobacter ginsenosidimutans</name>
    <dbReference type="NCBI Taxonomy" id="661488"/>
    <lineage>
        <taxon>Bacteria</taxon>
        <taxon>Pseudomonadati</taxon>
        <taxon>Bacteroidota</taxon>
        <taxon>Chitinophagia</taxon>
        <taxon>Chitinophagales</taxon>
        <taxon>Chitinophagaceae</taxon>
        <taxon>Pseudobacter</taxon>
    </lineage>
</organism>
<keyword evidence="3 5" id="KW-1133">Transmembrane helix</keyword>
<keyword evidence="5" id="KW-0813">Transport</keyword>
<proteinExistence type="inferred from homology"/>
<feature type="transmembrane region" description="Helical" evidence="5">
    <location>
        <begin position="257"/>
        <end position="279"/>
    </location>
</feature>
<keyword evidence="2 5" id="KW-0812">Transmembrane</keyword>
<accession>A0A4Q7MAU7</accession>
<evidence type="ECO:0000256" key="2">
    <source>
        <dbReference type="ARBA" id="ARBA00022692"/>
    </source>
</evidence>
<dbReference type="PANTHER" id="PTHR43027:SF1">
    <property type="entry name" value="DOXORUBICIN RESISTANCE ABC TRANSPORTER PERMEASE PROTEIN DRRC-RELATED"/>
    <property type="match status" value="1"/>
</dbReference>
<feature type="transmembrane region" description="Helical" evidence="5">
    <location>
        <begin position="225"/>
        <end position="245"/>
    </location>
</feature>
<dbReference type="EMBL" id="SGXA01000006">
    <property type="protein sequence ID" value="RZS65116.1"/>
    <property type="molecule type" value="Genomic_DNA"/>
</dbReference>
<dbReference type="InterPro" id="IPR047817">
    <property type="entry name" value="ABC2_TM_bact-type"/>
</dbReference>
<evidence type="ECO:0000259" key="6">
    <source>
        <dbReference type="PROSITE" id="PS51012"/>
    </source>
</evidence>
<comment type="caution">
    <text evidence="7">The sequence shown here is derived from an EMBL/GenBank/DDBJ whole genome shotgun (WGS) entry which is preliminary data.</text>
</comment>
<protein>
    <recommendedName>
        <fullName evidence="5">Transport permease protein</fullName>
    </recommendedName>
</protein>
<keyword evidence="8" id="KW-1185">Reference proteome</keyword>
<dbReference type="GO" id="GO:0140359">
    <property type="term" value="F:ABC-type transporter activity"/>
    <property type="evidence" value="ECO:0007669"/>
    <property type="project" value="InterPro"/>
</dbReference>
<feature type="transmembrane region" description="Helical" evidence="5">
    <location>
        <begin position="285"/>
        <end position="304"/>
    </location>
</feature>
<comment type="similarity">
    <text evidence="5">Belongs to the ABC-2 integral membrane protein family.</text>
</comment>
<dbReference type="InterPro" id="IPR013525">
    <property type="entry name" value="ABC2_TM"/>
</dbReference>
<name>A0A4Q7MAU7_9BACT</name>
<evidence type="ECO:0000256" key="5">
    <source>
        <dbReference type="RuleBase" id="RU361157"/>
    </source>
</evidence>
<dbReference type="GO" id="GO:0043190">
    <property type="term" value="C:ATP-binding cassette (ABC) transporter complex"/>
    <property type="evidence" value="ECO:0007669"/>
    <property type="project" value="InterPro"/>
</dbReference>
<keyword evidence="5" id="KW-1003">Cell membrane</keyword>
<sequence>MSQPYSQVKAMLAITKASFKGILKSPQAVFFSLFFPIVLITIFGAIGGNRGISLDVAFTKNSDTNNIVYHAINGGFVPGVEVETGTETELQDRLMKGRIVALIEVKETPGAKSSFDVHLKTTSAGMKDLPVLQGVLENVINKTNDMITPREKTYATISSEKVEGREYRMIDFYLPGMLGFSLMGTAVFGVAFVFFSFRETLVLKRLFSTPIKRLYIVLGESLARIIFQLMTAVILIVFGVLLYNFTLAHGFMTFLEMMLLCLMGVVVFMGFGYTISGLAKSQHVIPVYANLFMFPQFFLSGTFFPKTLLPAFLQPVLKFIPLTAMNDAMRKISFEGAHIWEVGSELAILLGWAVVAYALAVKTFKWE</sequence>
<dbReference type="InterPro" id="IPR052902">
    <property type="entry name" value="ABC-2_transporter"/>
</dbReference>
<gene>
    <name evidence="7" type="ORF">EV199_5872</name>
</gene>
<dbReference type="PRINTS" id="PR00164">
    <property type="entry name" value="ABC2TRNSPORT"/>
</dbReference>
<dbReference type="Pfam" id="PF12698">
    <property type="entry name" value="ABC2_membrane_3"/>
    <property type="match status" value="1"/>
</dbReference>
<dbReference type="RefSeq" id="WP_130544353.1">
    <property type="nucleotide sequence ID" value="NZ_CP042431.1"/>
</dbReference>
<dbReference type="PANTHER" id="PTHR43027">
    <property type="entry name" value="DOXORUBICIN RESISTANCE ABC TRANSPORTER PERMEASE PROTEIN DRRC-RELATED"/>
    <property type="match status" value="1"/>
</dbReference>
<reference evidence="7 8" key="1">
    <citation type="submission" date="2019-02" db="EMBL/GenBank/DDBJ databases">
        <title>Genomic Encyclopedia of Type Strains, Phase IV (KMG-IV): sequencing the most valuable type-strain genomes for metagenomic binning, comparative biology and taxonomic classification.</title>
        <authorList>
            <person name="Goeker M."/>
        </authorList>
    </citation>
    <scope>NUCLEOTIDE SEQUENCE [LARGE SCALE GENOMIC DNA]</scope>
    <source>
        <strain evidence="7 8">DSM 18116</strain>
    </source>
</reference>
<keyword evidence="4 5" id="KW-0472">Membrane</keyword>
<dbReference type="Proteomes" id="UP000293874">
    <property type="component" value="Unassembled WGS sequence"/>
</dbReference>
<dbReference type="PROSITE" id="PS51012">
    <property type="entry name" value="ABC_TM2"/>
    <property type="match status" value="1"/>
</dbReference>
<evidence type="ECO:0000256" key="3">
    <source>
        <dbReference type="ARBA" id="ARBA00022989"/>
    </source>
</evidence>
<feature type="domain" description="ABC transmembrane type-2" evidence="6">
    <location>
        <begin position="133"/>
        <end position="367"/>
    </location>
</feature>
<feature type="transmembrane region" description="Helical" evidence="5">
    <location>
        <begin position="172"/>
        <end position="197"/>
    </location>
</feature>
<evidence type="ECO:0000313" key="7">
    <source>
        <dbReference type="EMBL" id="RZS65116.1"/>
    </source>
</evidence>